<evidence type="ECO:0000259" key="1">
    <source>
        <dbReference type="Pfam" id="PF03478"/>
    </source>
</evidence>
<dbReference type="Pfam" id="PF03478">
    <property type="entry name" value="Beta-prop_KIB1-4"/>
    <property type="match status" value="1"/>
</dbReference>
<proteinExistence type="predicted"/>
<dbReference type="AlphaFoldDB" id="A0AAW1IRG8"/>
<dbReference type="EMBL" id="JBDFQZ010000009">
    <property type="protein sequence ID" value="KAK9691980.1"/>
    <property type="molecule type" value="Genomic_DNA"/>
</dbReference>
<comment type="caution">
    <text evidence="2">The sequence shown here is derived from an EMBL/GenBank/DDBJ whole genome shotgun (WGS) entry which is preliminary data.</text>
</comment>
<protein>
    <recommendedName>
        <fullName evidence="1">KIB1-4 beta-propeller domain-containing protein</fullName>
    </recommendedName>
</protein>
<evidence type="ECO:0000313" key="3">
    <source>
        <dbReference type="Proteomes" id="UP001443914"/>
    </source>
</evidence>
<organism evidence="2 3">
    <name type="scientific">Saponaria officinalis</name>
    <name type="common">Common soapwort</name>
    <name type="synonym">Lychnis saponaria</name>
    <dbReference type="NCBI Taxonomy" id="3572"/>
    <lineage>
        <taxon>Eukaryota</taxon>
        <taxon>Viridiplantae</taxon>
        <taxon>Streptophyta</taxon>
        <taxon>Embryophyta</taxon>
        <taxon>Tracheophyta</taxon>
        <taxon>Spermatophyta</taxon>
        <taxon>Magnoliopsida</taxon>
        <taxon>eudicotyledons</taxon>
        <taxon>Gunneridae</taxon>
        <taxon>Pentapetalae</taxon>
        <taxon>Caryophyllales</taxon>
        <taxon>Caryophyllaceae</taxon>
        <taxon>Caryophylleae</taxon>
        <taxon>Saponaria</taxon>
    </lineage>
</organism>
<keyword evidence="3" id="KW-1185">Reference proteome</keyword>
<dbReference type="InterPro" id="IPR005174">
    <property type="entry name" value="KIB1-4_b-propeller"/>
</dbReference>
<sequence>MERKSSVTRDEPWLIYEQQGQCHMLLLLSPFATKYPCFAVKHDIPHLSGKILLASHHGWFFVADSVDTARLSLFHPFSRATIDLPRLELFSEEINPRLQFILTCPPDDHNLDTGSSVLMISHKGMLIYCRAGLDNVWQMHRFEIETMINCLAICNGIIYGLAVDFEFHLLKIIVSNQGLDSSLVMTVKSVARLSETKLCNYQSPSLVPTLVELDDHLYCVLVFTGLGEHTNIQDVRVMKSVHYDTTRENIFSSTDDADDDAFDIIDVDNLENHAIFAGSNCSFACHIQSPHIECISFGLPESDHCLFKKIAYIYYLLMREPFTCIDS</sequence>
<dbReference type="PANTHER" id="PTHR40891">
    <property type="entry name" value="DUF295 DOMAIN-CONTAINING PROTEIN"/>
    <property type="match status" value="1"/>
</dbReference>
<dbReference type="PANTHER" id="PTHR40891:SF1">
    <property type="entry name" value="DUF295 DOMAIN-CONTAINING PROTEIN"/>
    <property type="match status" value="1"/>
</dbReference>
<feature type="domain" description="KIB1-4 beta-propeller" evidence="1">
    <location>
        <begin position="42"/>
        <end position="288"/>
    </location>
</feature>
<name>A0AAW1IRG8_SAPOF</name>
<gene>
    <name evidence="2" type="ORF">RND81_09G233000</name>
</gene>
<evidence type="ECO:0000313" key="2">
    <source>
        <dbReference type="EMBL" id="KAK9691980.1"/>
    </source>
</evidence>
<accession>A0AAW1IRG8</accession>
<reference evidence="2" key="1">
    <citation type="submission" date="2024-03" db="EMBL/GenBank/DDBJ databases">
        <title>WGS assembly of Saponaria officinalis var. Norfolk2.</title>
        <authorList>
            <person name="Jenkins J."/>
            <person name="Shu S."/>
            <person name="Grimwood J."/>
            <person name="Barry K."/>
            <person name="Goodstein D."/>
            <person name="Schmutz J."/>
            <person name="Leebens-Mack J."/>
            <person name="Osbourn A."/>
        </authorList>
    </citation>
    <scope>NUCLEOTIDE SEQUENCE [LARGE SCALE GENOMIC DNA]</scope>
    <source>
        <strain evidence="2">JIC</strain>
    </source>
</reference>
<dbReference type="Proteomes" id="UP001443914">
    <property type="component" value="Unassembled WGS sequence"/>
</dbReference>